<dbReference type="Proteomes" id="UP000276133">
    <property type="component" value="Unassembled WGS sequence"/>
</dbReference>
<keyword evidence="2" id="KW-0695">RNA-directed DNA polymerase</keyword>
<accession>A0A3M7RG04</accession>
<dbReference type="AlphaFoldDB" id="A0A3M7RG04"/>
<feature type="region of interest" description="Disordered" evidence="1">
    <location>
        <begin position="349"/>
        <end position="377"/>
    </location>
</feature>
<organism evidence="2 3">
    <name type="scientific">Brachionus plicatilis</name>
    <name type="common">Marine rotifer</name>
    <name type="synonym">Brachionus muelleri</name>
    <dbReference type="NCBI Taxonomy" id="10195"/>
    <lineage>
        <taxon>Eukaryota</taxon>
        <taxon>Metazoa</taxon>
        <taxon>Spiralia</taxon>
        <taxon>Gnathifera</taxon>
        <taxon>Rotifera</taxon>
        <taxon>Eurotatoria</taxon>
        <taxon>Monogononta</taxon>
        <taxon>Pseudotrocha</taxon>
        <taxon>Ploima</taxon>
        <taxon>Brachionidae</taxon>
        <taxon>Brachionus</taxon>
    </lineage>
</organism>
<dbReference type="GO" id="GO:0003964">
    <property type="term" value="F:RNA-directed DNA polymerase activity"/>
    <property type="evidence" value="ECO:0007669"/>
    <property type="project" value="UniProtKB-KW"/>
</dbReference>
<dbReference type="EMBL" id="REGN01003477">
    <property type="protein sequence ID" value="RNA22384.1"/>
    <property type="molecule type" value="Genomic_DNA"/>
</dbReference>
<evidence type="ECO:0000313" key="3">
    <source>
        <dbReference type="Proteomes" id="UP000276133"/>
    </source>
</evidence>
<keyword evidence="2" id="KW-0808">Transferase</keyword>
<comment type="caution">
    <text evidence="2">The sequence shown here is derived from an EMBL/GenBank/DDBJ whole genome shotgun (WGS) entry which is preliminary data.</text>
</comment>
<protein>
    <submittedName>
        <fullName evidence="2">RNA-directed DNA polymerase from mobile element jockey-like</fullName>
    </submittedName>
</protein>
<gene>
    <name evidence="2" type="ORF">BpHYR1_029894</name>
</gene>
<proteinExistence type="predicted"/>
<keyword evidence="3" id="KW-1185">Reference proteome</keyword>
<name>A0A3M7RG04_BRAPC</name>
<evidence type="ECO:0000313" key="2">
    <source>
        <dbReference type="EMBL" id="RNA22384.1"/>
    </source>
</evidence>
<keyword evidence="2" id="KW-0548">Nucleotidyltransferase</keyword>
<reference evidence="2 3" key="1">
    <citation type="journal article" date="2018" name="Sci. Rep.">
        <title>Genomic signatures of local adaptation to the degree of environmental predictability in rotifers.</title>
        <authorList>
            <person name="Franch-Gras L."/>
            <person name="Hahn C."/>
            <person name="Garcia-Roger E.M."/>
            <person name="Carmona M.J."/>
            <person name="Serra M."/>
            <person name="Gomez A."/>
        </authorList>
    </citation>
    <scope>NUCLEOTIDE SEQUENCE [LARGE SCALE GENOMIC DNA]</scope>
    <source>
        <strain evidence="2">HYR1</strain>
    </source>
</reference>
<evidence type="ECO:0000256" key="1">
    <source>
        <dbReference type="SAM" id="MobiDB-lite"/>
    </source>
</evidence>
<sequence>MENEEFSWTVEAEIYESESPTARIVIQTEAFIADDGYVRFERLGISEITQNLKIRYTIKTPQSFLNSNYTPPSLDSTSSINSTRAEFICSTDQSSIVVGENDFFNLSVSVLDKFSSMTIKDINWKNHTWQTSLGIYQLDKCQPEGTLNTNVSNATALFSNGLINFENLLITKSGMYRLIISIQTTNDDYSFSCISNSIIVTKNQIYLDYTTIPSSYLTFDGNFHDYKNMVEDIKNIVYNCYLEQFSLTLKTPISVYEGSVMINFDYSGDPDRMTAFGQNISQGVEIVPGLSLVSAILNDRQITILRQFENATSTGQEEITSTGSSAQTIDRATTQLLEPNVTETIYMTSSDQEDASPNKTSGQIANQSTQTTLTDNGIHSLTNATTTLEVNNTTQALSSSNLSTSPSGTVKRKQRVVMGQHIVDSKMLEQVQRRATKLVPRIRNWRYEDRLAVLRLTPLHERRVRGDLIQMFKLTKGINEVN</sequence>